<evidence type="ECO:0000256" key="1">
    <source>
        <dbReference type="SAM" id="MobiDB-lite"/>
    </source>
</evidence>
<organism evidence="2 3">
    <name type="scientific">Sarcoptes scabiei</name>
    <name type="common">Itch mite</name>
    <name type="synonym">Acarus scabiei</name>
    <dbReference type="NCBI Taxonomy" id="52283"/>
    <lineage>
        <taxon>Eukaryota</taxon>
        <taxon>Metazoa</taxon>
        <taxon>Ecdysozoa</taxon>
        <taxon>Arthropoda</taxon>
        <taxon>Chelicerata</taxon>
        <taxon>Arachnida</taxon>
        <taxon>Acari</taxon>
        <taxon>Acariformes</taxon>
        <taxon>Sarcoptiformes</taxon>
        <taxon>Astigmata</taxon>
        <taxon>Psoroptidia</taxon>
        <taxon>Sarcoptoidea</taxon>
        <taxon>Sarcoptidae</taxon>
        <taxon>Sarcoptinae</taxon>
        <taxon>Sarcoptes</taxon>
    </lineage>
</organism>
<comment type="caution">
    <text evidence="2">The sequence shown here is derived from an EMBL/GenBank/DDBJ whole genome shotgun (WGS) entry which is preliminary data.</text>
</comment>
<dbReference type="AlphaFoldDB" id="A0A132AAI1"/>
<protein>
    <submittedName>
        <fullName evidence="2">Uncharacterized protein</fullName>
    </submittedName>
</protein>
<evidence type="ECO:0000313" key="2">
    <source>
        <dbReference type="EMBL" id="KPM08001.1"/>
    </source>
</evidence>
<dbReference type="EMBL" id="JXLN01012112">
    <property type="protein sequence ID" value="KPM08001.1"/>
    <property type="molecule type" value="Genomic_DNA"/>
</dbReference>
<proteinExistence type="predicted"/>
<name>A0A132AAI1_SARSC</name>
<accession>A0A132AAI1</accession>
<feature type="compositionally biased region" description="Polar residues" evidence="1">
    <location>
        <begin position="14"/>
        <end position="23"/>
    </location>
</feature>
<dbReference type="VEuPathDB" id="VectorBase:SSCA009660"/>
<evidence type="ECO:0000313" key="3">
    <source>
        <dbReference type="Proteomes" id="UP000616769"/>
    </source>
</evidence>
<feature type="region of interest" description="Disordered" evidence="1">
    <location>
        <begin position="1"/>
        <end position="23"/>
    </location>
</feature>
<sequence length="61" mass="7244">MQQQQTHKRVKFNASKQSNNPITNDLDDSKRWMVLDGSSFVIKWKIELFNLLLEIQSFDCE</sequence>
<feature type="compositionally biased region" description="Basic residues" evidence="1">
    <location>
        <begin position="1"/>
        <end position="11"/>
    </location>
</feature>
<gene>
    <name evidence="2" type="ORF">QR98_0065140</name>
</gene>
<dbReference type="Proteomes" id="UP000616769">
    <property type="component" value="Unassembled WGS sequence"/>
</dbReference>
<reference evidence="2 3" key="1">
    <citation type="journal article" date="2015" name="Parasit. Vectors">
        <title>Draft genome of the scabies mite.</title>
        <authorList>
            <person name="Rider S.D.Jr."/>
            <person name="Morgan M.S."/>
            <person name="Arlian L.G."/>
        </authorList>
    </citation>
    <scope>NUCLEOTIDE SEQUENCE [LARGE SCALE GENOMIC DNA]</scope>
    <source>
        <strain evidence="2">Arlian Lab</strain>
    </source>
</reference>